<proteinExistence type="predicted"/>
<dbReference type="AlphaFoldDB" id="A0AAP5TBS7"/>
<reference evidence="2 3" key="1">
    <citation type="submission" date="2016-05" db="EMBL/GenBank/DDBJ databases">
        <title>Draft genome sequence of Pediococcus parvulus 2.6, a probiotic beta-glucan producer strain.</title>
        <authorList>
            <person name="Mohedano M.L."/>
            <person name="Perez-Ramos A."/>
            <person name="Duenas M.T."/>
            <person name="Lamontanara A."/>
            <person name="Orru L."/>
            <person name="Spano G."/>
            <person name="Capozzi V."/>
            <person name="Lopez P."/>
        </authorList>
    </citation>
    <scope>NUCLEOTIDE SEQUENCE [LARGE SCALE GENOMIC DNA]</scope>
    <source>
        <strain evidence="2 3">2.6</strain>
    </source>
</reference>
<comment type="caution">
    <text evidence="1">The sequence shown here is derived from an EMBL/GenBank/DDBJ whole genome shotgun (WGS) entry which is preliminary data.</text>
</comment>
<evidence type="ECO:0000313" key="1">
    <source>
        <dbReference type="EMBL" id="MDV7694126.1"/>
    </source>
</evidence>
<dbReference type="Proteomes" id="UP001275867">
    <property type="component" value="Unassembled WGS sequence"/>
</dbReference>
<evidence type="ECO:0000313" key="3">
    <source>
        <dbReference type="Proteomes" id="UP000077280"/>
    </source>
</evidence>
<dbReference type="EMBL" id="WERX01000010">
    <property type="protein sequence ID" value="MDV7694126.1"/>
    <property type="molecule type" value="Genomic_DNA"/>
</dbReference>
<dbReference type="Proteomes" id="UP000077280">
    <property type="component" value="Unassembled WGS sequence"/>
</dbReference>
<dbReference type="GeneID" id="93383726"/>
<dbReference type="RefSeq" id="WP_068807588.1">
    <property type="nucleotide sequence ID" value="NZ_CP158977.1"/>
</dbReference>
<reference evidence="1" key="2">
    <citation type="submission" date="2019-10" db="EMBL/GenBank/DDBJ databases">
        <title>Malate fermentation in French cider.</title>
        <authorList>
            <person name="Cousin F.J."/>
            <person name="Medina Fernandez S."/>
            <person name="Misery B."/>
            <person name="Laplace J.-M."/>
            <person name="Cretenet M."/>
        </authorList>
    </citation>
    <scope>NUCLEOTIDE SEQUENCE</scope>
    <source>
        <strain evidence="1">UCMA15901</strain>
    </source>
</reference>
<accession>A0AAP5TBS7</accession>
<sequence>MKTNLISSIIFGRINKFPLNSFPEFEKILNLENNNYEDKRKLPEFQKLVKSIELLSPKMYENLRKVKWIDEKLLNPLWKYSIRGMYRATPLGDLASVFNDRSDSNLNFDIQSEQNPRFFRRMRLQCGYW</sequence>
<gene>
    <name evidence="2" type="ORF">A7K95_09085</name>
    <name evidence="1" type="ORF">GA842_04340</name>
</gene>
<keyword evidence="3" id="KW-1185">Reference proteome</keyword>
<dbReference type="EMBL" id="LXND01000069">
    <property type="protein sequence ID" value="OAD63481.1"/>
    <property type="molecule type" value="Genomic_DNA"/>
</dbReference>
<evidence type="ECO:0000313" key="4">
    <source>
        <dbReference type="Proteomes" id="UP001275867"/>
    </source>
</evidence>
<protein>
    <submittedName>
        <fullName evidence="1">Uncharacterized protein</fullName>
    </submittedName>
</protein>
<evidence type="ECO:0000313" key="2">
    <source>
        <dbReference type="EMBL" id="OAD63481.1"/>
    </source>
</evidence>
<organism evidence="1 4">
    <name type="scientific">Pediococcus parvulus</name>
    <dbReference type="NCBI Taxonomy" id="54062"/>
    <lineage>
        <taxon>Bacteria</taxon>
        <taxon>Bacillati</taxon>
        <taxon>Bacillota</taxon>
        <taxon>Bacilli</taxon>
        <taxon>Lactobacillales</taxon>
        <taxon>Lactobacillaceae</taxon>
        <taxon>Pediococcus</taxon>
    </lineage>
</organism>
<name>A0AAP5TBS7_9LACO</name>